<protein>
    <submittedName>
        <fullName evidence="2">Uncharacterized protein</fullName>
    </submittedName>
</protein>
<accession>A0A315YCG8</accession>
<keyword evidence="3" id="KW-1185">Reference proteome</keyword>
<reference evidence="2 3" key="1">
    <citation type="submission" date="2017-03" db="EMBL/GenBank/DDBJ databases">
        <title>Genome sequence of Methanobrevibacter thaueri.</title>
        <authorList>
            <person name="Poehlein A."/>
            <person name="Seedorf H."/>
            <person name="Daniel R."/>
        </authorList>
    </citation>
    <scope>NUCLEOTIDE SEQUENCE [LARGE SCALE GENOMIC DNA]</scope>
    <source>
        <strain evidence="2 3">DSM 11995</strain>
    </source>
</reference>
<dbReference type="RefSeq" id="WP_116591031.1">
    <property type="nucleotide sequence ID" value="NZ_MZGS01000006.1"/>
</dbReference>
<keyword evidence="1" id="KW-0175">Coiled coil</keyword>
<sequence>MQRKRRILILLLLIIGICAVSTASAADDVDVLSADDANLEETSTELDDIEENILEKSSEEENLAVSEDSSILTMDASDETLSVVYSSWYTIDL</sequence>
<proteinExistence type="predicted"/>
<dbReference type="AlphaFoldDB" id="A0A315YCG8"/>
<comment type="caution">
    <text evidence="2">The sequence shown here is derived from an EMBL/GenBank/DDBJ whole genome shotgun (WGS) entry which is preliminary data.</text>
</comment>
<organism evidence="2 3">
    <name type="scientific">Methanobrevibacter thaueri</name>
    <dbReference type="NCBI Taxonomy" id="190975"/>
    <lineage>
        <taxon>Archaea</taxon>
        <taxon>Methanobacteriati</taxon>
        <taxon>Methanobacteriota</taxon>
        <taxon>Methanomada group</taxon>
        <taxon>Methanobacteria</taxon>
        <taxon>Methanobacteriales</taxon>
        <taxon>Methanobacteriaceae</taxon>
        <taxon>Methanobrevibacter</taxon>
    </lineage>
</organism>
<evidence type="ECO:0000256" key="1">
    <source>
        <dbReference type="SAM" id="Coils"/>
    </source>
</evidence>
<gene>
    <name evidence="2" type="ORF">MBBTH_00330</name>
</gene>
<evidence type="ECO:0000313" key="3">
    <source>
        <dbReference type="Proteomes" id="UP000251717"/>
    </source>
</evidence>
<feature type="coiled-coil region" evidence="1">
    <location>
        <begin position="32"/>
        <end position="59"/>
    </location>
</feature>
<dbReference type="Proteomes" id="UP000251717">
    <property type="component" value="Unassembled WGS sequence"/>
</dbReference>
<dbReference type="EMBL" id="MZGS01000006">
    <property type="protein sequence ID" value="PWB88302.1"/>
    <property type="molecule type" value="Genomic_DNA"/>
</dbReference>
<evidence type="ECO:0000313" key="2">
    <source>
        <dbReference type="EMBL" id="PWB88302.1"/>
    </source>
</evidence>
<name>A0A315YCG8_9EURY</name>